<dbReference type="PANTHER" id="PTHR35446">
    <property type="entry name" value="SI:CH211-175M2.5"/>
    <property type="match status" value="1"/>
</dbReference>
<organism evidence="2 3">
    <name type="scientific">Agromyces atrinae</name>
    <dbReference type="NCBI Taxonomy" id="592376"/>
    <lineage>
        <taxon>Bacteria</taxon>
        <taxon>Bacillati</taxon>
        <taxon>Actinomycetota</taxon>
        <taxon>Actinomycetes</taxon>
        <taxon>Micrococcales</taxon>
        <taxon>Microbacteriaceae</taxon>
        <taxon>Agromyces</taxon>
    </lineage>
</organism>
<evidence type="ECO:0000313" key="2">
    <source>
        <dbReference type="EMBL" id="RXZ85759.1"/>
    </source>
</evidence>
<dbReference type="SUPFAM" id="SSF69118">
    <property type="entry name" value="AhpD-like"/>
    <property type="match status" value="1"/>
</dbReference>
<reference evidence="2 3" key="1">
    <citation type="submission" date="2019-01" db="EMBL/GenBank/DDBJ databases">
        <title>Agromyces.</title>
        <authorList>
            <person name="Li J."/>
        </authorList>
    </citation>
    <scope>NUCLEOTIDE SEQUENCE [LARGE SCALE GENOMIC DNA]</scope>
    <source>
        <strain evidence="2 3">DSM 23870</strain>
    </source>
</reference>
<comment type="caution">
    <text evidence="2">The sequence shown here is derived from an EMBL/GenBank/DDBJ whole genome shotgun (WGS) entry which is preliminary data.</text>
</comment>
<dbReference type="Gene3D" id="1.20.1290.10">
    <property type="entry name" value="AhpD-like"/>
    <property type="match status" value="1"/>
</dbReference>
<gene>
    <name evidence="1" type="ORF">BJ972_000030</name>
    <name evidence="2" type="ORF">ESP50_13245</name>
</gene>
<name>A0A4Q2M1Y5_9MICO</name>
<dbReference type="Proteomes" id="UP000292686">
    <property type="component" value="Unassembled WGS sequence"/>
</dbReference>
<dbReference type="GO" id="GO:0004601">
    <property type="term" value="F:peroxidase activity"/>
    <property type="evidence" value="ECO:0007669"/>
    <property type="project" value="UniProtKB-KW"/>
</dbReference>
<dbReference type="RefSeq" id="WP_129175951.1">
    <property type="nucleotide sequence ID" value="NZ_JACCBI010000001.1"/>
</dbReference>
<evidence type="ECO:0000313" key="4">
    <source>
        <dbReference type="Proteomes" id="UP000581087"/>
    </source>
</evidence>
<proteinExistence type="predicted"/>
<keyword evidence="3" id="KW-1185">Reference proteome</keyword>
<dbReference type="InterPro" id="IPR029032">
    <property type="entry name" value="AhpD-like"/>
</dbReference>
<keyword evidence="1" id="KW-0560">Oxidoreductase</keyword>
<dbReference type="EMBL" id="JACCBI010000001">
    <property type="protein sequence ID" value="NYD65511.1"/>
    <property type="molecule type" value="Genomic_DNA"/>
</dbReference>
<evidence type="ECO:0000313" key="3">
    <source>
        <dbReference type="Proteomes" id="UP000292686"/>
    </source>
</evidence>
<dbReference type="OrthoDB" id="153253at2"/>
<dbReference type="PANTHER" id="PTHR35446:SF2">
    <property type="entry name" value="CARBOXYMUCONOLACTONE DECARBOXYLASE-LIKE DOMAIN-CONTAINING PROTEIN"/>
    <property type="match status" value="1"/>
</dbReference>
<reference evidence="1 4" key="2">
    <citation type="submission" date="2020-07" db="EMBL/GenBank/DDBJ databases">
        <title>Sequencing the genomes of 1000 actinobacteria strains.</title>
        <authorList>
            <person name="Klenk H.-P."/>
        </authorList>
    </citation>
    <scope>NUCLEOTIDE SEQUENCE [LARGE SCALE GENOMIC DNA]</scope>
    <source>
        <strain evidence="1 4">DSM 23870</strain>
    </source>
</reference>
<dbReference type="AlphaFoldDB" id="A0A4Q2M1Y5"/>
<dbReference type="Proteomes" id="UP000581087">
    <property type="component" value="Unassembled WGS sequence"/>
</dbReference>
<evidence type="ECO:0000313" key="1">
    <source>
        <dbReference type="EMBL" id="NYD65511.1"/>
    </source>
</evidence>
<dbReference type="EMBL" id="SDPM01000007">
    <property type="protein sequence ID" value="RXZ85759.1"/>
    <property type="molecule type" value="Genomic_DNA"/>
</dbReference>
<accession>A0A4Q2M1Y5</accession>
<keyword evidence="1" id="KW-0575">Peroxidase</keyword>
<protein>
    <submittedName>
        <fullName evidence="2">Carboxymuconolactone decarboxylase family protein</fullName>
    </submittedName>
    <submittedName>
        <fullName evidence="1">Putative peroxidase-related enzyme</fullName>
    </submittedName>
</protein>
<sequence length="191" mass="20730">MTIIRPTNDHELDDRVAEIYASDIDDQGFVAAHTRIMTINIDAYDAWENLIGAIAASMGKRRYELVTLAAALGARSTHCRLAHGKKTLSIVDEGDLVAIARDYRSAPSLSAAEITMMEFAEKVSSDASSMTDDDSSRLRGAGFTDREIVDIALAAAARNYYSRAIQALAVPVDEIDLSDELQAALLAPLNR</sequence>